<reference evidence="3 4" key="1">
    <citation type="journal article" date="2012" name="Plant Cell">
        <title>Genome comparison of barley and maize smut fungi reveals targeted loss of RNA silencing components and species-specific presence of transposable elements.</title>
        <authorList>
            <person name="Laurie J.D."/>
            <person name="Ali S."/>
            <person name="Linning R."/>
            <person name="Mannhaupt G."/>
            <person name="Wong P."/>
            <person name="Gueldener U."/>
            <person name="Muensterkoetter M."/>
            <person name="Moore R."/>
            <person name="Kahmann R."/>
            <person name="Bakkeren G."/>
            <person name="Schirawski J."/>
        </authorList>
    </citation>
    <scope>NUCLEOTIDE SEQUENCE [LARGE SCALE GENOMIC DNA]</scope>
    <source>
        <strain evidence="4">Uh4875-4</strain>
    </source>
</reference>
<dbReference type="OrthoDB" id="2549496at2759"/>
<evidence type="ECO:0000313" key="4">
    <source>
        <dbReference type="Proteomes" id="UP000006174"/>
    </source>
</evidence>
<comment type="caution">
    <text evidence="3">The sequence shown here is derived from an EMBL/GenBank/DDBJ whole genome shotgun (WGS) entry which is preliminary data.</text>
</comment>
<sequence>MTRKMNKNALSALSMLLLALTWAVVGSLAAPFGLEDTSDAASGLRQRKGSSPRSPLPLPISASPGMTSSEPIYMKDLSTEELFKALVLFESNRKKLEAASMAQERIFGSSIPAFLNRPPFTTREYLVGFDKTRPPVSFPVEAEDLHRSVEEHAFKKYFLTFQHHHNASPYKGGDVKLVKTGGSESMGSATTGWAQEITKNQVAKEGLMAMSRTREWADKIQSRHPEMLPKVEVDAALTKGWGLWHNGLKTASGYAYIPVQEIAAKLHRR</sequence>
<dbReference type="STRING" id="1128400.I2FRI8"/>
<evidence type="ECO:0000256" key="2">
    <source>
        <dbReference type="SAM" id="SignalP"/>
    </source>
</evidence>
<gene>
    <name evidence="3" type="ORF">UHOR_07521</name>
</gene>
<name>I2FRI8_USTHO</name>
<dbReference type="EMBL" id="CAGI01000145">
    <property type="protein sequence ID" value="CCF49531.1"/>
    <property type="molecule type" value="Genomic_DNA"/>
</dbReference>
<feature type="signal peptide" evidence="2">
    <location>
        <begin position="1"/>
        <end position="29"/>
    </location>
</feature>
<feature type="region of interest" description="Disordered" evidence="1">
    <location>
        <begin position="41"/>
        <end position="67"/>
    </location>
</feature>
<keyword evidence="4" id="KW-1185">Reference proteome</keyword>
<proteinExistence type="predicted"/>
<evidence type="ECO:0000313" key="3">
    <source>
        <dbReference type="EMBL" id="CCF49531.1"/>
    </source>
</evidence>
<keyword evidence="2" id="KW-0732">Signal</keyword>
<feature type="chain" id="PRO_5003658844" evidence="2">
    <location>
        <begin position="30"/>
        <end position="269"/>
    </location>
</feature>
<evidence type="ECO:0000256" key="1">
    <source>
        <dbReference type="SAM" id="MobiDB-lite"/>
    </source>
</evidence>
<organism evidence="3 4">
    <name type="scientific">Ustilago hordei</name>
    <name type="common">Barley covered smut fungus</name>
    <dbReference type="NCBI Taxonomy" id="120017"/>
    <lineage>
        <taxon>Eukaryota</taxon>
        <taxon>Fungi</taxon>
        <taxon>Dikarya</taxon>
        <taxon>Basidiomycota</taxon>
        <taxon>Ustilaginomycotina</taxon>
        <taxon>Ustilaginomycetes</taxon>
        <taxon>Ustilaginales</taxon>
        <taxon>Ustilaginaceae</taxon>
        <taxon>Ustilago</taxon>
    </lineage>
</organism>
<dbReference type="AlphaFoldDB" id="I2FRI8"/>
<dbReference type="Proteomes" id="UP000006174">
    <property type="component" value="Unassembled WGS sequence"/>
</dbReference>
<protein>
    <submittedName>
        <fullName evidence="3">Uncharacterized protein</fullName>
    </submittedName>
</protein>
<dbReference type="HOGENOM" id="CLU_1094697_0_0_1"/>
<accession>I2FRI8</accession>
<dbReference type="OMA" id="NQVAKEG"/>